<dbReference type="GO" id="GO:0015421">
    <property type="term" value="F:ABC-type oligopeptide transporter activity"/>
    <property type="evidence" value="ECO:0007669"/>
    <property type="project" value="TreeGrafter"/>
</dbReference>
<dbReference type="InterPro" id="IPR017750">
    <property type="entry name" value="ATPase_T1SS"/>
</dbReference>
<dbReference type="InterPro" id="IPR005074">
    <property type="entry name" value="Peptidase_C39"/>
</dbReference>
<dbReference type="Gene3D" id="1.20.1560.10">
    <property type="entry name" value="ABC transporter type 1, transmembrane domain"/>
    <property type="match status" value="1"/>
</dbReference>
<dbReference type="SMART" id="SM00382">
    <property type="entry name" value="AAA"/>
    <property type="match status" value="1"/>
</dbReference>
<dbReference type="GO" id="GO:0008233">
    <property type="term" value="F:peptidase activity"/>
    <property type="evidence" value="ECO:0007669"/>
    <property type="project" value="InterPro"/>
</dbReference>
<dbReference type="RefSeq" id="WP_035343605.1">
    <property type="nucleotide sequence ID" value="NZ_LT615367.1"/>
</dbReference>
<dbReference type="InterPro" id="IPR017871">
    <property type="entry name" value="ABC_transporter-like_CS"/>
</dbReference>
<feature type="compositionally biased region" description="Basic and acidic residues" evidence="10">
    <location>
        <begin position="10"/>
        <end position="29"/>
    </location>
</feature>
<dbReference type="PROSITE" id="PS50929">
    <property type="entry name" value="ABC_TM1F"/>
    <property type="match status" value="1"/>
</dbReference>
<protein>
    <submittedName>
        <fullName evidence="15">Type I secretion system ATPase, LssB family LapB</fullName>
    </submittedName>
</protein>
<keyword evidence="7" id="KW-0067">ATP-binding</keyword>
<dbReference type="GO" id="GO:0005886">
    <property type="term" value="C:plasma membrane"/>
    <property type="evidence" value="ECO:0007669"/>
    <property type="project" value="UniProtKB-SubCell"/>
</dbReference>
<feature type="transmembrane region" description="Helical" evidence="11">
    <location>
        <begin position="177"/>
        <end position="203"/>
    </location>
</feature>
<dbReference type="Gene3D" id="3.90.70.10">
    <property type="entry name" value="Cysteine proteinases"/>
    <property type="match status" value="1"/>
</dbReference>
<dbReference type="CDD" id="cd03245">
    <property type="entry name" value="ABCC_bacteriocin_exporters"/>
    <property type="match status" value="1"/>
</dbReference>
<dbReference type="Gene3D" id="3.40.50.300">
    <property type="entry name" value="P-loop containing nucleotide triphosphate hydrolases"/>
    <property type="match status" value="1"/>
</dbReference>
<feature type="transmembrane region" description="Helical" evidence="11">
    <location>
        <begin position="215"/>
        <end position="235"/>
    </location>
</feature>
<dbReference type="InterPro" id="IPR003593">
    <property type="entry name" value="AAA+_ATPase"/>
</dbReference>
<keyword evidence="9 11" id="KW-0472">Membrane</keyword>
<accession>A0A375A7V6</accession>
<evidence type="ECO:0000256" key="4">
    <source>
        <dbReference type="ARBA" id="ARBA00022692"/>
    </source>
</evidence>
<evidence type="ECO:0000256" key="7">
    <source>
        <dbReference type="ARBA" id="ARBA00022840"/>
    </source>
</evidence>
<feature type="region of interest" description="Disordered" evidence="10">
    <location>
        <begin position="1"/>
        <end position="29"/>
    </location>
</feature>
<keyword evidence="2" id="KW-0813">Transport</keyword>
<dbReference type="PROSITE" id="PS50893">
    <property type="entry name" value="ABC_TRANSPORTER_2"/>
    <property type="match status" value="1"/>
</dbReference>
<feature type="domain" description="Peptidase C39" evidence="14">
    <location>
        <begin position="24"/>
        <end position="146"/>
    </location>
</feature>
<keyword evidence="8 11" id="KW-1133">Transmembrane helix</keyword>
<dbReference type="InterPro" id="IPR027417">
    <property type="entry name" value="P-loop_NTPase"/>
</dbReference>
<keyword evidence="6" id="KW-0378">Hydrolase</keyword>
<sequence length="728" mass="81311">MNTHHAHPPGSEERRPSSPHQDPRGRHDDPLLDSLLVLCQLQGKPVSRTTLTAGLPLEEHRLPSHLLPRAAGRAGLRARILKRSLHDIPVMSLPAMLLLREGRAAILVGWASDGSARLMTGETDGGEIRVDHNTLQQNYLGLVMFAQPAHRVETARPSQRVHGRHWLRHMLGFSRGLYLDALAASLLINLIALFIPLFVMQVYDRIIPNQTLTSLWVLACGIGIALLFDVILRTLRSLCIDIASKKTDLMLSATLFERVLGMMLAARPARTGVLTHQIRTFQTLRETLSPTLLGAVLDMPFMLLSLMLLWILGGVLVWVPLLAAVAILLMNWLIQHRDSHIQADIQQLANARQAVLTESLNSLDMLKINNAQGEQQYQWEQACAALNQLSYRARIWAALALHLTQYVQRLASVLVIIFGVYLLWDNKLTPGSLVACYLLTNRALLTLEPLSELLGRYRHIRYSLEEAHHLMQLPQEHNTNAYPLKRERIQGSIEFRDVTFSYPEQKNRALIDINLSISPGEKVGIIGRTGSGKSSLEKLAVNLYTPTHGNLLVDGLDARQLDIADLRHHVGYVPQDIQLFYGTLRDNLLCGARYIDDDTMLRVAEMAGVNDFARLHPDGYNLQVGERGMHLSGGQRQAVAIARALLLDPPILIMDEPTSAMDNSSEDRFKQALHPYLVDKTLLLVTHRVSMLTLVDRLVILDKGRIIADGPKAIVLDALRKGQINASH</sequence>
<evidence type="ECO:0000313" key="16">
    <source>
        <dbReference type="Proteomes" id="UP000294820"/>
    </source>
</evidence>
<dbReference type="CDD" id="cd02421">
    <property type="entry name" value="Peptidase_C39_likeD"/>
    <property type="match status" value="1"/>
</dbReference>
<evidence type="ECO:0000256" key="2">
    <source>
        <dbReference type="ARBA" id="ARBA00022448"/>
    </source>
</evidence>
<dbReference type="EMBL" id="LT615367">
    <property type="protein sequence ID" value="SLM62087.1"/>
    <property type="molecule type" value="Genomic_DNA"/>
</dbReference>
<gene>
    <name evidence="15" type="ORF">DAQ1742_01061</name>
</gene>
<dbReference type="InterPro" id="IPR036640">
    <property type="entry name" value="ABC1_TM_sf"/>
</dbReference>
<evidence type="ECO:0000256" key="9">
    <source>
        <dbReference type="ARBA" id="ARBA00023136"/>
    </source>
</evidence>
<evidence type="ECO:0000256" key="5">
    <source>
        <dbReference type="ARBA" id="ARBA00022741"/>
    </source>
</evidence>
<keyword evidence="16" id="KW-1185">Reference proteome</keyword>
<evidence type="ECO:0000259" key="14">
    <source>
        <dbReference type="PROSITE" id="PS50990"/>
    </source>
</evidence>
<dbReference type="InterPro" id="IPR039421">
    <property type="entry name" value="Type_1_exporter"/>
</dbReference>
<feature type="domain" description="ABC transporter" evidence="12">
    <location>
        <begin position="493"/>
        <end position="728"/>
    </location>
</feature>
<dbReference type="FunFam" id="3.40.50.300:FF:000299">
    <property type="entry name" value="ABC transporter ATP-binding protein/permease"/>
    <property type="match status" value="1"/>
</dbReference>
<keyword evidence="5" id="KW-0547">Nucleotide-binding</keyword>
<dbReference type="SUPFAM" id="SSF90123">
    <property type="entry name" value="ABC transporter transmembrane region"/>
    <property type="match status" value="1"/>
</dbReference>
<dbReference type="Pfam" id="PF00005">
    <property type="entry name" value="ABC_tran"/>
    <property type="match status" value="1"/>
</dbReference>
<feature type="transmembrane region" description="Helical" evidence="11">
    <location>
        <begin position="307"/>
        <end position="334"/>
    </location>
</feature>
<evidence type="ECO:0000256" key="10">
    <source>
        <dbReference type="SAM" id="MobiDB-lite"/>
    </source>
</evidence>
<dbReference type="GO" id="GO:0005524">
    <property type="term" value="F:ATP binding"/>
    <property type="evidence" value="ECO:0007669"/>
    <property type="project" value="UniProtKB-KW"/>
</dbReference>
<comment type="subcellular location">
    <subcellularLocation>
        <location evidence="1">Cell membrane</location>
        <topology evidence="1">Multi-pass membrane protein</topology>
    </subcellularLocation>
</comment>
<evidence type="ECO:0000313" key="15">
    <source>
        <dbReference type="EMBL" id="SLM62087.1"/>
    </source>
</evidence>
<evidence type="ECO:0000259" key="13">
    <source>
        <dbReference type="PROSITE" id="PS50929"/>
    </source>
</evidence>
<evidence type="ECO:0000256" key="6">
    <source>
        <dbReference type="ARBA" id="ARBA00022801"/>
    </source>
</evidence>
<dbReference type="PROSITE" id="PS00211">
    <property type="entry name" value="ABC_TRANSPORTER_1"/>
    <property type="match status" value="1"/>
</dbReference>
<name>A0A375A7V6_9GAMM</name>
<evidence type="ECO:0000256" key="11">
    <source>
        <dbReference type="SAM" id="Phobius"/>
    </source>
</evidence>
<dbReference type="InterPro" id="IPR003439">
    <property type="entry name" value="ABC_transporter-like_ATP-bd"/>
</dbReference>
<dbReference type="Proteomes" id="UP000294820">
    <property type="component" value="Chromosome 1"/>
</dbReference>
<evidence type="ECO:0000256" key="3">
    <source>
        <dbReference type="ARBA" id="ARBA00022475"/>
    </source>
</evidence>
<dbReference type="KEGG" id="daq:DAQ1742_01061"/>
<evidence type="ECO:0000256" key="8">
    <source>
        <dbReference type="ARBA" id="ARBA00022989"/>
    </source>
</evidence>
<dbReference type="PANTHER" id="PTHR43394">
    <property type="entry name" value="ATP-DEPENDENT PERMEASE MDL1, MITOCHONDRIAL"/>
    <property type="match status" value="1"/>
</dbReference>
<keyword evidence="4 11" id="KW-0812">Transmembrane</keyword>
<feature type="transmembrane region" description="Helical" evidence="11">
    <location>
        <begin position="406"/>
        <end position="424"/>
    </location>
</feature>
<dbReference type="InterPro" id="IPR011527">
    <property type="entry name" value="ABC1_TM_dom"/>
</dbReference>
<dbReference type="AlphaFoldDB" id="A0A375A7V6"/>
<dbReference type="PANTHER" id="PTHR43394:SF1">
    <property type="entry name" value="ATP-BINDING CASSETTE SUB-FAMILY B MEMBER 10, MITOCHONDRIAL"/>
    <property type="match status" value="1"/>
</dbReference>
<organism evidence="15 16">
    <name type="scientific">Dickeya aquatica</name>
    <dbReference type="NCBI Taxonomy" id="1401087"/>
    <lineage>
        <taxon>Bacteria</taxon>
        <taxon>Pseudomonadati</taxon>
        <taxon>Pseudomonadota</taxon>
        <taxon>Gammaproteobacteria</taxon>
        <taxon>Enterobacterales</taxon>
        <taxon>Pectobacteriaceae</taxon>
        <taxon>Dickeya</taxon>
    </lineage>
</organism>
<reference evidence="15 16" key="1">
    <citation type="submission" date="2016-09" db="EMBL/GenBank/DDBJ databases">
        <authorList>
            <person name="Reverchon S."/>
            <person name="Nasser W."/>
            <person name="Leonard S."/>
            <person name="Brochier C."/>
            <person name="Duprey A."/>
        </authorList>
    </citation>
    <scope>NUCLEOTIDE SEQUENCE [LARGE SCALE GENOMIC DNA]</scope>
    <source>
        <strain evidence="15 16">174/2</strain>
    </source>
</reference>
<dbReference type="NCBIfam" id="TIGR03375">
    <property type="entry name" value="type_I_sec_LssB"/>
    <property type="match status" value="1"/>
</dbReference>
<proteinExistence type="predicted"/>
<dbReference type="GO" id="GO:0006508">
    <property type="term" value="P:proteolysis"/>
    <property type="evidence" value="ECO:0007669"/>
    <property type="project" value="InterPro"/>
</dbReference>
<evidence type="ECO:0000256" key="1">
    <source>
        <dbReference type="ARBA" id="ARBA00004651"/>
    </source>
</evidence>
<dbReference type="SUPFAM" id="SSF52540">
    <property type="entry name" value="P-loop containing nucleoside triphosphate hydrolases"/>
    <property type="match status" value="1"/>
</dbReference>
<feature type="domain" description="ABC transmembrane type-1" evidence="13">
    <location>
        <begin position="181"/>
        <end position="459"/>
    </location>
</feature>
<dbReference type="GO" id="GO:0016887">
    <property type="term" value="F:ATP hydrolysis activity"/>
    <property type="evidence" value="ECO:0007669"/>
    <property type="project" value="InterPro"/>
</dbReference>
<evidence type="ECO:0000259" key="12">
    <source>
        <dbReference type="PROSITE" id="PS50893"/>
    </source>
</evidence>
<dbReference type="Pfam" id="PF00664">
    <property type="entry name" value="ABC_membrane"/>
    <property type="match status" value="1"/>
</dbReference>
<dbReference type="PROSITE" id="PS50990">
    <property type="entry name" value="PEPTIDASE_C39"/>
    <property type="match status" value="1"/>
</dbReference>
<keyword evidence="3" id="KW-1003">Cell membrane</keyword>